<comment type="subcellular location">
    <subcellularLocation>
        <location evidence="1">Membrane</location>
        <topology evidence="1">Multi-pass membrane protein</topology>
    </subcellularLocation>
</comment>
<dbReference type="InterPro" id="IPR051987">
    <property type="entry name" value="Sigma-2_receptor-like"/>
</dbReference>
<dbReference type="AlphaFoldDB" id="A0A484DJA7"/>
<dbReference type="PANTHER" id="PTHR31204:SF1">
    <property type="entry name" value="SIGMA INTRACELLULAR RECEPTOR 2"/>
    <property type="match status" value="1"/>
</dbReference>
<dbReference type="STRING" id="8167.A0A484DJA7"/>
<dbReference type="InterPro" id="IPR033118">
    <property type="entry name" value="EXPERA"/>
</dbReference>
<evidence type="ECO:0000256" key="4">
    <source>
        <dbReference type="ARBA" id="ARBA00023136"/>
    </source>
</evidence>
<evidence type="ECO:0000256" key="3">
    <source>
        <dbReference type="ARBA" id="ARBA00022989"/>
    </source>
</evidence>
<feature type="transmembrane region" description="Helical" evidence="6">
    <location>
        <begin position="96"/>
        <end position="116"/>
    </location>
</feature>
<evidence type="ECO:0000256" key="5">
    <source>
        <dbReference type="PROSITE-ProRule" id="PRU01087"/>
    </source>
</evidence>
<evidence type="ECO:0000313" key="9">
    <source>
        <dbReference type="Proteomes" id="UP000295070"/>
    </source>
</evidence>
<dbReference type="GO" id="GO:0016020">
    <property type="term" value="C:membrane"/>
    <property type="evidence" value="ECO:0007669"/>
    <property type="project" value="UniProtKB-SubCell"/>
</dbReference>
<dbReference type="GO" id="GO:0005783">
    <property type="term" value="C:endoplasmic reticulum"/>
    <property type="evidence" value="ECO:0007669"/>
    <property type="project" value="TreeGrafter"/>
</dbReference>
<dbReference type="PANTHER" id="PTHR31204">
    <property type="entry name" value="SIGMA INTRACELLULAR RECEPTOR 2"/>
    <property type="match status" value="1"/>
</dbReference>
<keyword evidence="2 5" id="KW-0812">Transmembrane</keyword>
<organism evidence="8 9">
    <name type="scientific">Perca flavescens</name>
    <name type="common">American yellow perch</name>
    <name type="synonym">Morone flavescens</name>
    <dbReference type="NCBI Taxonomy" id="8167"/>
    <lineage>
        <taxon>Eukaryota</taxon>
        <taxon>Metazoa</taxon>
        <taxon>Chordata</taxon>
        <taxon>Craniata</taxon>
        <taxon>Vertebrata</taxon>
        <taxon>Euteleostomi</taxon>
        <taxon>Actinopterygii</taxon>
        <taxon>Neopterygii</taxon>
        <taxon>Teleostei</taxon>
        <taxon>Neoteleostei</taxon>
        <taxon>Acanthomorphata</taxon>
        <taxon>Eupercaria</taxon>
        <taxon>Perciformes</taxon>
        <taxon>Percoidei</taxon>
        <taxon>Percidae</taxon>
        <taxon>Percinae</taxon>
        <taxon>Perca</taxon>
    </lineage>
</organism>
<feature type="domain" description="EXPERA" evidence="7">
    <location>
        <begin position="92"/>
        <end position="237"/>
    </location>
</feature>
<gene>
    <name evidence="8" type="ORF">EPR50_G00029760</name>
</gene>
<evidence type="ECO:0000259" key="7">
    <source>
        <dbReference type="PROSITE" id="PS51751"/>
    </source>
</evidence>
<reference evidence="8 9" key="1">
    <citation type="submission" date="2019-01" db="EMBL/GenBank/DDBJ databases">
        <title>A chromosome-scale genome assembly of the yellow perch, Perca flavescens.</title>
        <authorList>
            <person name="Feron R."/>
            <person name="Morvezen R."/>
            <person name="Bestin A."/>
            <person name="Haffray P."/>
            <person name="Klopp C."/>
            <person name="Zahm M."/>
            <person name="Cabau C."/>
            <person name="Roques C."/>
            <person name="Donnadieu C."/>
            <person name="Bouchez O."/>
            <person name="Christie M."/>
            <person name="Larson W."/>
            <person name="Guiguen Y."/>
        </authorList>
    </citation>
    <scope>NUCLEOTIDE SEQUENCE [LARGE SCALE GENOMIC DNA]</scope>
    <source>
        <strain evidence="8">YP-PL-M2</strain>
        <tissue evidence="8">Blood</tissue>
    </source>
</reference>
<keyword evidence="4 5" id="KW-0472">Membrane</keyword>
<proteinExistence type="predicted"/>
<comment type="caution">
    <text evidence="8">The sequence shown here is derived from an EMBL/GenBank/DDBJ whole genome shotgun (WGS) entry which is preliminary data.</text>
</comment>
<dbReference type="Proteomes" id="UP000295070">
    <property type="component" value="Chromosome 3"/>
</dbReference>
<feature type="transmembrane region" description="Helical" evidence="6">
    <location>
        <begin position="222"/>
        <end position="242"/>
    </location>
</feature>
<evidence type="ECO:0000256" key="1">
    <source>
        <dbReference type="ARBA" id="ARBA00004141"/>
    </source>
</evidence>
<feature type="transmembrane region" description="Helical" evidence="6">
    <location>
        <begin position="147"/>
        <end position="171"/>
    </location>
</feature>
<feature type="transmembrane region" description="Helical" evidence="6">
    <location>
        <begin position="183"/>
        <end position="202"/>
    </location>
</feature>
<name>A0A484DJA7_PERFV</name>
<evidence type="ECO:0000313" key="8">
    <source>
        <dbReference type="EMBL" id="TDH15333.1"/>
    </source>
</evidence>
<evidence type="ECO:0000256" key="6">
    <source>
        <dbReference type="SAM" id="Phobius"/>
    </source>
</evidence>
<protein>
    <recommendedName>
        <fullName evidence="7">EXPERA domain-containing protein</fullName>
    </recommendedName>
</protein>
<dbReference type="EMBL" id="SCKG01000003">
    <property type="protein sequence ID" value="TDH15333.1"/>
    <property type="molecule type" value="Genomic_DNA"/>
</dbReference>
<sequence>MSKSFFPLAVSLTNKFTEFRRLQGAPKASRPIPSHVWDEWCVQERPHLPLRANGIHPGNTRFYDTLLLLTLVPVSYLSFALDHLEIMAIRVLEILFFFYFASHIPITLFIDLQALLPGHVYPQPLKDVMKWYASEFKDPMVLDPPQWFKSFIFCEAFFQTPFFPVAAYAFLKGGCKWIRTPAILYATHVATTLVPILAHILFHQFPMTPHTGPQTMQERWLLVSIYFPYLLVPVLLLLTMLLSSTYNPTSKSGHKPAKSKKKN</sequence>
<accession>A0A484DJA7</accession>
<keyword evidence="3 5" id="KW-1133">Transmembrane helix</keyword>
<dbReference type="PROSITE" id="PS51751">
    <property type="entry name" value="EXPERA"/>
    <property type="match status" value="1"/>
</dbReference>
<feature type="transmembrane region" description="Helical" evidence="6">
    <location>
        <begin position="66"/>
        <end position="84"/>
    </location>
</feature>
<keyword evidence="9" id="KW-1185">Reference proteome</keyword>
<dbReference type="Pfam" id="PF05241">
    <property type="entry name" value="EBP"/>
    <property type="match status" value="1"/>
</dbReference>
<evidence type="ECO:0000256" key="2">
    <source>
        <dbReference type="ARBA" id="ARBA00022692"/>
    </source>
</evidence>